<dbReference type="EMBL" id="BSXT01002260">
    <property type="protein sequence ID" value="GMF47949.1"/>
    <property type="molecule type" value="Genomic_DNA"/>
</dbReference>
<name>A0A9W6XYY1_9STRA</name>
<proteinExistence type="predicted"/>
<gene>
    <name evidence="2" type="ORF">Pfra01_001830100</name>
</gene>
<sequence length="107" mass="12094">MDCRVDLAYSDDHGAGQNDQRADDTPVVDVFTQNGRVQDEDEHHLQVAHDGCNANLLELKADREEHLAAKREDSSCDDGSPKHERRRDVEGLSRRRLAGIKQETAWT</sequence>
<evidence type="ECO:0000313" key="2">
    <source>
        <dbReference type="EMBL" id="GMF47949.1"/>
    </source>
</evidence>
<feature type="region of interest" description="Disordered" evidence="1">
    <location>
        <begin position="67"/>
        <end position="107"/>
    </location>
</feature>
<organism evidence="2 3">
    <name type="scientific">Phytophthora fragariaefolia</name>
    <dbReference type="NCBI Taxonomy" id="1490495"/>
    <lineage>
        <taxon>Eukaryota</taxon>
        <taxon>Sar</taxon>
        <taxon>Stramenopiles</taxon>
        <taxon>Oomycota</taxon>
        <taxon>Peronosporomycetes</taxon>
        <taxon>Peronosporales</taxon>
        <taxon>Peronosporaceae</taxon>
        <taxon>Phytophthora</taxon>
    </lineage>
</organism>
<feature type="compositionally biased region" description="Basic and acidic residues" evidence="1">
    <location>
        <begin position="67"/>
        <end position="93"/>
    </location>
</feature>
<dbReference type="AlphaFoldDB" id="A0A9W6XYY1"/>
<protein>
    <submittedName>
        <fullName evidence="2">Unnamed protein product</fullName>
    </submittedName>
</protein>
<keyword evidence="3" id="KW-1185">Reference proteome</keyword>
<reference evidence="2" key="1">
    <citation type="submission" date="2023-04" db="EMBL/GenBank/DDBJ databases">
        <title>Phytophthora fragariaefolia NBRC 109709.</title>
        <authorList>
            <person name="Ichikawa N."/>
            <person name="Sato H."/>
            <person name="Tonouchi N."/>
        </authorList>
    </citation>
    <scope>NUCLEOTIDE SEQUENCE</scope>
    <source>
        <strain evidence="2">NBRC 109709</strain>
    </source>
</reference>
<evidence type="ECO:0000256" key="1">
    <source>
        <dbReference type="SAM" id="MobiDB-lite"/>
    </source>
</evidence>
<accession>A0A9W6XYY1</accession>
<dbReference type="Proteomes" id="UP001165121">
    <property type="component" value="Unassembled WGS sequence"/>
</dbReference>
<comment type="caution">
    <text evidence="2">The sequence shown here is derived from an EMBL/GenBank/DDBJ whole genome shotgun (WGS) entry which is preliminary data.</text>
</comment>
<evidence type="ECO:0000313" key="3">
    <source>
        <dbReference type="Proteomes" id="UP001165121"/>
    </source>
</evidence>